<feature type="domain" description="RNase H type-1" evidence="12">
    <location>
        <begin position="1"/>
        <end position="141"/>
    </location>
</feature>
<dbReference type="FunFam" id="3.30.420.10:FF:000089">
    <property type="entry name" value="Ribonuclease H"/>
    <property type="match status" value="1"/>
</dbReference>
<keyword evidence="7" id="KW-0540">Nuclease</keyword>
<evidence type="ECO:0000256" key="7">
    <source>
        <dbReference type="ARBA" id="ARBA00022722"/>
    </source>
</evidence>
<comment type="catalytic activity">
    <reaction evidence="1">
        <text>Endonucleolytic cleavage to 5'-phosphomonoester.</text>
        <dbReference type="EC" id="3.1.26.4"/>
    </reaction>
</comment>
<protein>
    <recommendedName>
        <fullName evidence="6">ribonuclease H</fullName>
        <ecNumber evidence="6">3.1.26.4</ecNumber>
    </recommendedName>
</protein>
<dbReference type="NCBIfam" id="NF001236">
    <property type="entry name" value="PRK00203.1"/>
    <property type="match status" value="1"/>
</dbReference>
<sequence>MNHIEIFTDGACRGNPGKGGWGAVIRSNGKEESIYGSKKDSTNNIMELTAAIKALEHIPENSQVILTTDSKYVMQGITEWIHNWKSRNWKTAAKKPVLNKELWQRLDDLTHLHSIEWQWVKGHSGHRENEIADQLANKGIDEI</sequence>
<comment type="function">
    <text evidence="3">Endonuclease that specifically degrades the RNA of RNA-DNA hybrids.</text>
</comment>
<reference evidence="13" key="1">
    <citation type="submission" date="2018-05" db="EMBL/GenBank/DDBJ databases">
        <authorList>
            <person name="Lanie J.A."/>
            <person name="Ng W.-L."/>
            <person name="Kazmierczak K.M."/>
            <person name="Andrzejewski T.M."/>
            <person name="Davidsen T.M."/>
            <person name="Wayne K.J."/>
            <person name="Tettelin H."/>
            <person name="Glass J.I."/>
            <person name="Rusch D."/>
            <person name="Podicherti R."/>
            <person name="Tsui H.-C.T."/>
            <person name="Winkler M.E."/>
        </authorList>
    </citation>
    <scope>NUCLEOTIDE SEQUENCE</scope>
</reference>
<evidence type="ECO:0000313" key="13">
    <source>
        <dbReference type="EMBL" id="SVA07863.1"/>
    </source>
</evidence>
<dbReference type="InterPro" id="IPR050092">
    <property type="entry name" value="RNase_H"/>
</dbReference>
<evidence type="ECO:0000256" key="4">
    <source>
        <dbReference type="ARBA" id="ARBA00005300"/>
    </source>
</evidence>
<organism evidence="13">
    <name type="scientific">marine metagenome</name>
    <dbReference type="NCBI Taxonomy" id="408172"/>
    <lineage>
        <taxon>unclassified sequences</taxon>
        <taxon>metagenomes</taxon>
        <taxon>ecological metagenomes</taxon>
    </lineage>
</organism>
<dbReference type="InterPro" id="IPR012337">
    <property type="entry name" value="RNaseH-like_sf"/>
</dbReference>
<dbReference type="Pfam" id="PF00075">
    <property type="entry name" value="RNase_H"/>
    <property type="match status" value="1"/>
</dbReference>
<gene>
    <name evidence="13" type="ORF">METZ01_LOCUS60717</name>
</gene>
<comment type="subunit">
    <text evidence="5">Monomer.</text>
</comment>
<dbReference type="EMBL" id="UINC01003617">
    <property type="protein sequence ID" value="SVA07863.1"/>
    <property type="molecule type" value="Genomic_DNA"/>
</dbReference>
<dbReference type="EC" id="3.1.26.4" evidence="6"/>
<evidence type="ECO:0000256" key="5">
    <source>
        <dbReference type="ARBA" id="ARBA00011245"/>
    </source>
</evidence>
<keyword evidence="10" id="KW-0378">Hydrolase</keyword>
<dbReference type="InterPro" id="IPR002156">
    <property type="entry name" value="RNaseH_domain"/>
</dbReference>
<dbReference type="InterPro" id="IPR036397">
    <property type="entry name" value="RNaseH_sf"/>
</dbReference>
<evidence type="ECO:0000256" key="6">
    <source>
        <dbReference type="ARBA" id="ARBA00012180"/>
    </source>
</evidence>
<proteinExistence type="inferred from homology"/>
<evidence type="ECO:0000256" key="10">
    <source>
        <dbReference type="ARBA" id="ARBA00022801"/>
    </source>
</evidence>
<dbReference type="InterPro" id="IPR022892">
    <property type="entry name" value="RNaseHI"/>
</dbReference>
<dbReference type="GO" id="GO:0043137">
    <property type="term" value="P:DNA replication, removal of RNA primer"/>
    <property type="evidence" value="ECO:0007669"/>
    <property type="project" value="TreeGrafter"/>
</dbReference>
<evidence type="ECO:0000256" key="9">
    <source>
        <dbReference type="ARBA" id="ARBA00022759"/>
    </source>
</evidence>
<keyword evidence="8" id="KW-0479">Metal-binding</keyword>
<evidence type="ECO:0000256" key="2">
    <source>
        <dbReference type="ARBA" id="ARBA00001946"/>
    </source>
</evidence>
<dbReference type="PANTHER" id="PTHR10642">
    <property type="entry name" value="RIBONUCLEASE H1"/>
    <property type="match status" value="1"/>
</dbReference>
<dbReference type="GO" id="GO:0046872">
    <property type="term" value="F:metal ion binding"/>
    <property type="evidence" value="ECO:0007669"/>
    <property type="project" value="UniProtKB-KW"/>
</dbReference>
<dbReference type="SUPFAM" id="SSF53098">
    <property type="entry name" value="Ribonuclease H-like"/>
    <property type="match status" value="1"/>
</dbReference>
<evidence type="ECO:0000256" key="8">
    <source>
        <dbReference type="ARBA" id="ARBA00022723"/>
    </source>
</evidence>
<evidence type="ECO:0000256" key="1">
    <source>
        <dbReference type="ARBA" id="ARBA00000077"/>
    </source>
</evidence>
<name>A0A381T2G8_9ZZZZ</name>
<dbReference type="GO" id="GO:0004523">
    <property type="term" value="F:RNA-DNA hybrid ribonuclease activity"/>
    <property type="evidence" value="ECO:0007669"/>
    <property type="project" value="UniProtKB-EC"/>
</dbReference>
<comment type="cofactor">
    <cofactor evidence="2">
        <name>Mg(2+)</name>
        <dbReference type="ChEBI" id="CHEBI:18420"/>
    </cofactor>
</comment>
<keyword evidence="9" id="KW-0255">Endonuclease</keyword>
<dbReference type="GO" id="GO:0003676">
    <property type="term" value="F:nucleic acid binding"/>
    <property type="evidence" value="ECO:0007669"/>
    <property type="project" value="InterPro"/>
</dbReference>
<evidence type="ECO:0000259" key="12">
    <source>
        <dbReference type="PROSITE" id="PS50879"/>
    </source>
</evidence>
<dbReference type="HAMAP" id="MF_00042">
    <property type="entry name" value="RNase_H"/>
    <property type="match status" value="1"/>
</dbReference>
<dbReference type="AlphaFoldDB" id="A0A381T2G8"/>
<keyword evidence="11" id="KW-0460">Magnesium</keyword>
<accession>A0A381T2G8</accession>
<dbReference type="CDD" id="cd09278">
    <property type="entry name" value="RNase_HI_prokaryote_like"/>
    <property type="match status" value="1"/>
</dbReference>
<dbReference type="PROSITE" id="PS50879">
    <property type="entry name" value="RNASE_H_1"/>
    <property type="match status" value="1"/>
</dbReference>
<dbReference type="PANTHER" id="PTHR10642:SF26">
    <property type="entry name" value="RIBONUCLEASE H1"/>
    <property type="match status" value="1"/>
</dbReference>
<evidence type="ECO:0000256" key="3">
    <source>
        <dbReference type="ARBA" id="ARBA00004065"/>
    </source>
</evidence>
<comment type="similarity">
    <text evidence="4">Belongs to the RNase H family.</text>
</comment>
<evidence type="ECO:0000256" key="11">
    <source>
        <dbReference type="ARBA" id="ARBA00022842"/>
    </source>
</evidence>
<dbReference type="Gene3D" id="3.30.420.10">
    <property type="entry name" value="Ribonuclease H-like superfamily/Ribonuclease H"/>
    <property type="match status" value="1"/>
</dbReference>